<protein>
    <submittedName>
        <fullName evidence="1">6-bladed beta-propeller</fullName>
    </submittedName>
</protein>
<dbReference type="Pfam" id="PF17170">
    <property type="entry name" value="DUF5128"/>
    <property type="match status" value="1"/>
</dbReference>
<proteinExistence type="predicted"/>
<evidence type="ECO:0000313" key="1">
    <source>
        <dbReference type="EMBL" id="QDH79035.1"/>
    </source>
</evidence>
<keyword evidence="2" id="KW-1185">Reference proteome</keyword>
<name>A0A514CGT6_9BACT</name>
<dbReference type="OrthoDB" id="820429at2"/>
<organism evidence="1 2">
    <name type="scientific">Echinicola soli</name>
    <dbReference type="NCBI Taxonomy" id="2591634"/>
    <lineage>
        <taxon>Bacteria</taxon>
        <taxon>Pseudomonadati</taxon>
        <taxon>Bacteroidota</taxon>
        <taxon>Cytophagia</taxon>
        <taxon>Cytophagales</taxon>
        <taxon>Cyclobacteriaceae</taxon>
        <taxon>Echinicola</taxon>
    </lineage>
</organism>
<dbReference type="EMBL" id="CP041253">
    <property type="protein sequence ID" value="QDH79035.1"/>
    <property type="molecule type" value="Genomic_DNA"/>
</dbReference>
<evidence type="ECO:0000313" key="2">
    <source>
        <dbReference type="Proteomes" id="UP000316614"/>
    </source>
</evidence>
<sequence length="419" mass="46809">MMISYIILYGMLSWSLLSCGSGGDSSPVVCGDGCHQVDVEFGGKTVFSDILDSVFYVQLETTEESLIGKISKALVADSVIYIMDKRLAERVFAFDMEGKYLFAVGEKGAGPGMYRSVKDICVDRKKGILYVLDGKRYKLLEYSLDGKFIREKVHFKNLGVREVEVYRDGFIVYTGNSCFRNCGSVYITDGQGNISREVLPSDDRLPDHQAVSNNLFALNGEEGLIAPIYRNTIYKYGPEGIRPHVVLDFGDKSMDRERLSRYKDEMKAYKDISHEMFTHIRCLQSDNSGNLFLTVPLEYALQSGIYNVNNPEELSISGSYSTRTLDGRFVFEPAGAMGDFIINPIESGFLFDIKTELISEEGMNAFEKEAVKQAISPQLGTVLKSVKATDNPVLQFFSMDLTKQRTEEIEHGTVGAQGE</sequence>
<reference evidence="1 2" key="1">
    <citation type="submission" date="2019-06" db="EMBL/GenBank/DDBJ databases">
        <title>Echinicola alkalisoli sp. nov. isolated from saline soil.</title>
        <authorList>
            <person name="Sun J.-Q."/>
            <person name="Xu L."/>
        </authorList>
    </citation>
    <scope>NUCLEOTIDE SEQUENCE [LARGE SCALE GENOMIC DNA]</scope>
    <source>
        <strain evidence="1 2">LN3S3</strain>
    </source>
</reference>
<dbReference type="Proteomes" id="UP000316614">
    <property type="component" value="Chromosome"/>
</dbReference>
<accession>A0A514CGT6</accession>
<dbReference type="SUPFAM" id="SSF101898">
    <property type="entry name" value="NHL repeat"/>
    <property type="match status" value="1"/>
</dbReference>
<gene>
    <name evidence="1" type="ORF">FKX85_08285</name>
</gene>
<dbReference type="InterPro" id="IPR011042">
    <property type="entry name" value="6-blade_b-propeller_TolB-like"/>
</dbReference>
<dbReference type="AlphaFoldDB" id="A0A514CGT6"/>
<dbReference type="Gene3D" id="2.120.10.30">
    <property type="entry name" value="TolB, C-terminal domain"/>
    <property type="match status" value="1"/>
</dbReference>
<dbReference type="RefSeq" id="WP_141614287.1">
    <property type="nucleotide sequence ID" value="NZ_CP041253.1"/>
</dbReference>
<dbReference type="KEGG" id="echi:FKX85_08285"/>